<evidence type="ECO:0000256" key="2">
    <source>
        <dbReference type="SAM" id="Phobius"/>
    </source>
</evidence>
<reference evidence="3 4" key="1">
    <citation type="submission" date="2024-08" db="EMBL/GenBank/DDBJ databases">
        <title>Insights into the chromosomal genome structure of Flemingia macrophylla.</title>
        <authorList>
            <person name="Ding Y."/>
            <person name="Zhao Y."/>
            <person name="Bi W."/>
            <person name="Wu M."/>
            <person name="Zhao G."/>
            <person name="Gong Y."/>
            <person name="Li W."/>
            <person name="Zhang P."/>
        </authorList>
    </citation>
    <scope>NUCLEOTIDE SEQUENCE [LARGE SCALE GENOMIC DNA]</scope>
    <source>
        <strain evidence="3">DYQJB</strain>
        <tissue evidence="3">Leaf</tissue>
    </source>
</reference>
<keyword evidence="2" id="KW-0812">Transmembrane</keyword>
<dbReference type="Proteomes" id="UP001603857">
    <property type="component" value="Unassembled WGS sequence"/>
</dbReference>
<keyword evidence="4" id="KW-1185">Reference proteome</keyword>
<feature type="transmembrane region" description="Helical" evidence="2">
    <location>
        <begin position="297"/>
        <end position="323"/>
    </location>
</feature>
<dbReference type="AlphaFoldDB" id="A0ABD1M2W5"/>
<evidence type="ECO:0000313" key="3">
    <source>
        <dbReference type="EMBL" id="KAL2330103.1"/>
    </source>
</evidence>
<comment type="caution">
    <text evidence="3">The sequence shown here is derived from an EMBL/GenBank/DDBJ whole genome shotgun (WGS) entry which is preliminary data.</text>
</comment>
<feature type="region of interest" description="Disordered" evidence="1">
    <location>
        <begin position="91"/>
        <end position="124"/>
    </location>
</feature>
<accession>A0ABD1M2W5</accession>
<feature type="transmembrane region" description="Helical" evidence="2">
    <location>
        <begin position="233"/>
        <end position="257"/>
    </location>
</feature>
<evidence type="ECO:0000313" key="4">
    <source>
        <dbReference type="Proteomes" id="UP001603857"/>
    </source>
</evidence>
<evidence type="ECO:0000256" key="1">
    <source>
        <dbReference type="SAM" id="MobiDB-lite"/>
    </source>
</evidence>
<proteinExistence type="predicted"/>
<feature type="compositionally biased region" description="Basic and acidic residues" evidence="1">
    <location>
        <begin position="102"/>
        <end position="123"/>
    </location>
</feature>
<name>A0ABD1M2W5_9FABA</name>
<dbReference type="EMBL" id="JBGMDY010000006">
    <property type="protein sequence ID" value="KAL2330103.1"/>
    <property type="molecule type" value="Genomic_DNA"/>
</dbReference>
<feature type="transmembrane region" description="Helical" evidence="2">
    <location>
        <begin position="263"/>
        <end position="285"/>
    </location>
</feature>
<keyword evidence="2" id="KW-1133">Transmembrane helix</keyword>
<keyword evidence="2" id="KW-0472">Membrane</keyword>
<protein>
    <submittedName>
        <fullName evidence="3">Uncharacterized protein</fullName>
    </submittedName>
</protein>
<organism evidence="3 4">
    <name type="scientific">Flemingia macrophylla</name>
    <dbReference type="NCBI Taxonomy" id="520843"/>
    <lineage>
        <taxon>Eukaryota</taxon>
        <taxon>Viridiplantae</taxon>
        <taxon>Streptophyta</taxon>
        <taxon>Embryophyta</taxon>
        <taxon>Tracheophyta</taxon>
        <taxon>Spermatophyta</taxon>
        <taxon>Magnoliopsida</taxon>
        <taxon>eudicotyledons</taxon>
        <taxon>Gunneridae</taxon>
        <taxon>Pentapetalae</taxon>
        <taxon>rosids</taxon>
        <taxon>fabids</taxon>
        <taxon>Fabales</taxon>
        <taxon>Fabaceae</taxon>
        <taxon>Papilionoideae</taxon>
        <taxon>50 kb inversion clade</taxon>
        <taxon>NPAAA clade</taxon>
        <taxon>indigoferoid/millettioid clade</taxon>
        <taxon>Phaseoleae</taxon>
        <taxon>Flemingia</taxon>
    </lineage>
</organism>
<sequence length="333" mass="37235">MDSLSISSVTEQIRETHLNKKFWPPKKPARQPNPIINRKLRRGLGRIPDKQKQYPTSKELLRTIAYFSAAAYYEPNKLMPYNKAYIVDDEDEDEDEWSTQSDEEKKLEKSIQKTSSHSDKANYKECGISPSSSHVINMKDTCKTLERGGQGILLTKRVSDRGASTCDTFMHFCSREIICPQEHRAALAVKLYGVQAALLSALGNPFENLSQSISPRNSTQISRLSLGQASIGFLPAMIWTGMFIVSFVYTVMVVWSLAFKVPIISMMCLAVLYSLSLLVAAVSGFDVMCGTFRMSGVLFASLGVIGFVMILLVLVMLMLFASWRSTKQNGRAK</sequence>
<gene>
    <name evidence="3" type="ORF">Fmac_017684</name>
</gene>